<dbReference type="Proteomes" id="UP000215002">
    <property type="component" value="Chromosome"/>
</dbReference>
<dbReference type="InterPro" id="IPR022712">
    <property type="entry name" value="Beta_Casp"/>
</dbReference>
<dbReference type="SUPFAM" id="SSF56281">
    <property type="entry name" value="Metallo-hydrolase/oxidoreductase"/>
    <property type="match status" value="1"/>
</dbReference>
<reference evidence="4 5" key="1">
    <citation type="submission" date="2017-08" db="EMBL/GenBank/DDBJ databases">
        <title>Complete genome sequence of Mucilaginibacter sp. strain BJC16-A31.</title>
        <authorList>
            <consortium name="Henan University of Science and Technology"/>
            <person name="You X."/>
        </authorList>
    </citation>
    <scope>NUCLEOTIDE SEQUENCE [LARGE SCALE GENOMIC DNA]</scope>
    <source>
        <strain evidence="4 5">BJC16-A31</strain>
    </source>
</reference>
<evidence type="ECO:0000313" key="5">
    <source>
        <dbReference type="Proteomes" id="UP000215002"/>
    </source>
</evidence>
<dbReference type="GO" id="GO:0016787">
    <property type="term" value="F:hydrolase activity"/>
    <property type="evidence" value="ECO:0007669"/>
    <property type="project" value="UniProtKB-KW"/>
</dbReference>
<dbReference type="Gene3D" id="3.40.50.10890">
    <property type="match status" value="1"/>
</dbReference>
<gene>
    <name evidence="4" type="ORF">MuYL_2881</name>
</gene>
<dbReference type="SMART" id="SM00849">
    <property type="entry name" value="Lactamase_B"/>
    <property type="match status" value="1"/>
</dbReference>
<dbReference type="AlphaFoldDB" id="A0A223NYW3"/>
<dbReference type="SMART" id="SM01027">
    <property type="entry name" value="Beta-Casp"/>
    <property type="match status" value="1"/>
</dbReference>
<dbReference type="Pfam" id="PF10996">
    <property type="entry name" value="Beta-Casp"/>
    <property type="match status" value="1"/>
</dbReference>
<dbReference type="GO" id="GO:0004521">
    <property type="term" value="F:RNA endonuclease activity"/>
    <property type="evidence" value="ECO:0007669"/>
    <property type="project" value="TreeGrafter"/>
</dbReference>
<dbReference type="InterPro" id="IPR050698">
    <property type="entry name" value="MBL"/>
</dbReference>
<keyword evidence="5" id="KW-1185">Reference proteome</keyword>
<evidence type="ECO:0000256" key="1">
    <source>
        <dbReference type="ARBA" id="ARBA00022801"/>
    </source>
</evidence>
<dbReference type="Pfam" id="PF00753">
    <property type="entry name" value="Lactamase_B"/>
    <property type="match status" value="1"/>
</dbReference>
<dbReference type="KEGG" id="muc:MuYL_2881"/>
<dbReference type="EMBL" id="CP022743">
    <property type="protein sequence ID" value="ASU34768.1"/>
    <property type="molecule type" value="Genomic_DNA"/>
</dbReference>
<accession>A0A223NYW3</accession>
<keyword evidence="1" id="KW-0378">Hydrolase</keyword>
<dbReference type="Gene3D" id="3.60.15.10">
    <property type="entry name" value="Ribonuclease Z/Hydroxyacylglutathione hydrolase-like"/>
    <property type="match status" value="1"/>
</dbReference>
<dbReference type="PANTHER" id="PTHR11203:SF37">
    <property type="entry name" value="INTEGRATOR COMPLEX SUBUNIT 11"/>
    <property type="match status" value="1"/>
</dbReference>
<dbReference type="InterPro" id="IPR001279">
    <property type="entry name" value="Metallo-B-lactamas"/>
</dbReference>
<dbReference type="InterPro" id="IPR036866">
    <property type="entry name" value="RibonucZ/Hydroxyglut_hydro"/>
</dbReference>
<evidence type="ECO:0000259" key="3">
    <source>
        <dbReference type="SMART" id="SM01027"/>
    </source>
</evidence>
<feature type="domain" description="Beta-Casp" evidence="3">
    <location>
        <begin position="262"/>
        <end position="382"/>
    </location>
</feature>
<dbReference type="InterPro" id="IPR011108">
    <property type="entry name" value="RMMBL"/>
</dbReference>
<dbReference type="CDD" id="cd16295">
    <property type="entry name" value="TTHA0252-CPSF-like_MBL-fold"/>
    <property type="match status" value="1"/>
</dbReference>
<organism evidence="4 5">
    <name type="scientific">Mucilaginibacter xinganensis</name>
    <dbReference type="NCBI Taxonomy" id="1234841"/>
    <lineage>
        <taxon>Bacteria</taxon>
        <taxon>Pseudomonadati</taxon>
        <taxon>Bacteroidota</taxon>
        <taxon>Sphingobacteriia</taxon>
        <taxon>Sphingobacteriales</taxon>
        <taxon>Sphingobacteriaceae</taxon>
        <taxon>Mucilaginibacter</taxon>
    </lineage>
</organism>
<dbReference type="Pfam" id="PF07521">
    <property type="entry name" value="RMMBL"/>
    <property type="match status" value="1"/>
</dbReference>
<dbReference type="PANTHER" id="PTHR11203">
    <property type="entry name" value="CLEAVAGE AND POLYADENYLATION SPECIFICITY FACTOR FAMILY MEMBER"/>
    <property type="match status" value="1"/>
</dbReference>
<protein>
    <submittedName>
        <fullName evidence="4">Ribonuclease</fullName>
    </submittedName>
</protein>
<evidence type="ECO:0000313" key="4">
    <source>
        <dbReference type="EMBL" id="ASU34768.1"/>
    </source>
</evidence>
<proteinExistence type="predicted"/>
<feature type="domain" description="Metallo-beta-lactamase" evidence="2">
    <location>
        <begin position="28"/>
        <end position="246"/>
    </location>
</feature>
<sequence length="488" mass="54209">MGAMTDNLIGGDKLAVYLQSLGAAETVTGSKHLLNTPEFTLLVDCGLFQGIKSLREKNWEPLPVQGSAINAVILTHAHLDHCGYIPQLVKNGFRGKIYMTGPTRDLAELILRDAAKLQEEDAKKANKHGYSKHTPARPLYTIADVETALRYFVPVDIDKNYSLTNNLSFQFSPAGHIPGACSVLVNCYGKKIVFSGDIGRHNSELLPNPVHASEADYVVMESTYGNRLHEEEDPDKALADVVNETLLQKGDILIPCFAVGRAQDVIHIIYKLKRNKSIPQGLPVFLDSPMAASASKTLLKYPQWITISKKECEQMFSGITINEDYHGTERIINQKGSKIILAASGMLTGGRVLEYLKHYISDSKNTILIIGYQAEGTRGKALLNKDYEIKIHGQYYLINATVKEIDGLSAHADQKGLICWLKDFKTIPAHVYLVHGEPDAQQALRVKIKDVLGIRATILKQDQKELLFYINDQQAQPAELVHAIQYHK</sequence>
<evidence type="ECO:0000259" key="2">
    <source>
        <dbReference type="SMART" id="SM00849"/>
    </source>
</evidence>
<name>A0A223NYW3_9SPHI</name>